<dbReference type="VEuPathDB" id="VectorBase:RSAN_042500"/>
<dbReference type="PANTHER" id="PTHR11733:SF241">
    <property type="entry name" value="GH26575P-RELATED"/>
    <property type="match status" value="1"/>
</dbReference>
<dbReference type="Gene3D" id="3.40.390.10">
    <property type="entry name" value="Collagenase (Catalytic Domain)"/>
    <property type="match status" value="1"/>
</dbReference>
<accession>A0A9D4T414</accession>
<dbReference type="PANTHER" id="PTHR11733">
    <property type="entry name" value="ZINC METALLOPROTEASE FAMILY M13 NEPRILYSIN-RELATED"/>
    <property type="match status" value="1"/>
</dbReference>
<keyword evidence="2" id="KW-1185">Reference proteome</keyword>
<sequence>MPYALSFPHFDVQLPAAVNYGGLGAEVARALGVLVEDAYHSQPPSRIWLDDFTRCLSTSPFADDVGVDVAETLFLGAVVDAYEHVRADLDTAKLPGLEAYTDLQLLFMALCFAKCRGSSARKTPPSACNLPLMYSPQFVRAFDCAVGTPMNQVNRCSVA</sequence>
<name>A0A9D4T414_RHISA</name>
<gene>
    <name evidence="1" type="ORF">HPB52_009040</name>
</gene>
<dbReference type="GO" id="GO:0016485">
    <property type="term" value="P:protein processing"/>
    <property type="evidence" value="ECO:0007669"/>
    <property type="project" value="TreeGrafter"/>
</dbReference>
<evidence type="ECO:0000313" key="2">
    <source>
        <dbReference type="Proteomes" id="UP000821837"/>
    </source>
</evidence>
<evidence type="ECO:0000313" key="1">
    <source>
        <dbReference type="EMBL" id="KAH7972196.1"/>
    </source>
</evidence>
<comment type="caution">
    <text evidence="1">The sequence shown here is derived from an EMBL/GenBank/DDBJ whole genome shotgun (WGS) entry which is preliminary data.</text>
</comment>
<protein>
    <submittedName>
        <fullName evidence="1">Uncharacterized protein</fullName>
    </submittedName>
</protein>
<dbReference type="GO" id="GO:0005886">
    <property type="term" value="C:plasma membrane"/>
    <property type="evidence" value="ECO:0007669"/>
    <property type="project" value="TreeGrafter"/>
</dbReference>
<reference evidence="1" key="2">
    <citation type="submission" date="2021-09" db="EMBL/GenBank/DDBJ databases">
        <authorList>
            <person name="Jia N."/>
            <person name="Wang J."/>
            <person name="Shi W."/>
            <person name="Du L."/>
            <person name="Sun Y."/>
            <person name="Zhan W."/>
            <person name="Jiang J."/>
            <person name="Wang Q."/>
            <person name="Zhang B."/>
            <person name="Ji P."/>
            <person name="Sakyi L.B."/>
            <person name="Cui X."/>
            <person name="Yuan T."/>
            <person name="Jiang B."/>
            <person name="Yang W."/>
            <person name="Lam T.T.-Y."/>
            <person name="Chang Q."/>
            <person name="Ding S."/>
            <person name="Wang X."/>
            <person name="Zhu J."/>
            <person name="Ruan X."/>
            <person name="Zhao L."/>
            <person name="Wei J."/>
            <person name="Que T."/>
            <person name="Du C."/>
            <person name="Cheng J."/>
            <person name="Dai P."/>
            <person name="Han X."/>
            <person name="Huang E."/>
            <person name="Gao Y."/>
            <person name="Liu J."/>
            <person name="Shao H."/>
            <person name="Ye R."/>
            <person name="Li L."/>
            <person name="Wei W."/>
            <person name="Wang X."/>
            <person name="Wang C."/>
            <person name="Huo Q."/>
            <person name="Li W."/>
            <person name="Guo W."/>
            <person name="Chen H."/>
            <person name="Chen S."/>
            <person name="Zhou L."/>
            <person name="Zhou L."/>
            <person name="Ni X."/>
            <person name="Tian J."/>
            <person name="Zhou Y."/>
            <person name="Sheng Y."/>
            <person name="Liu T."/>
            <person name="Pan Y."/>
            <person name="Xia L."/>
            <person name="Li J."/>
            <person name="Zhao F."/>
            <person name="Cao W."/>
        </authorList>
    </citation>
    <scope>NUCLEOTIDE SEQUENCE</scope>
    <source>
        <strain evidence="1">Rsan-2018</strain>
        <tissue evidence="1">Larvae</tissue>
    </source>
</reference>
<dbReference type="EMBL" id="JABSTV010001247">
    <property type="protein sequence ID" value="KAH7972196.1"/>
    <property type="molecule type" value="Genomic_DNA"/>
</dbReference>
<dbReference type="AlphaFoldDB" id="A0A9D4T414"/>
<dbReference type="PROSITE" id="PS51885">
    <property type="entry name" value="NEPRILYSIN"/>
    <property type="match status" value="1"/>
</dbReference>
<organism evidence="1 2">
    <name type="scientific">Rhipicephalus sanguineus</name>
    <name type="common">Brown dog tick</name>
    <name type="synonym">Ixodes sanguineus</name>
    <dbReference type="NCBI Taxonomy" id="34632"/>
    <lineage>
        <taxon>Eukaryota</taxon>
        <taxon>Metazoa</taxon>
        <taxon>Ecdysozoa</taxon>
        <taxon>Arthropoda</taxon>
        <taxon>Chelicerata</taxon>
        <taxon>Arachnida</taxon>
        <taxon>Acari</taxon>
        <taxon>Parasitiformes</taxon>
        <taxon>Ixodida</taxon>
        <taxon>Ixodoidea</taxon>
        <taxon>Ixodidae</taxon>
        <taxon>Rhipicephalinae</taxon>
        <taxon>Rhipicephalus</taxon>
        <taxon>Rhipicephalus</taxon>
    </lineage>
</organism>
<dbReference type="GO" id="GO:0004222">
    <property type="term" value="F:metalloendopeptidase activity"/>
    <property type="evidence" value="ECO:0007669"/>
    <property type="project" value="InterPro"/>
</dbReference>
<reference evidence="1" key="1">
    <citation type="journal article" date="2020" name="Cell">
        <title>Large-Scale Comparative Analyses of Tick Genomes Elucidate Their Genetic Diversity and Vector Capacities.</title>
        <authorList>
            <consortium name="Tick Genome and Microbiome Consortium (TIGMIC)"/>
            <person name="Jia N."/>
            <person name="Wang J."/>
            <person name="Shi W."/>
            <person name="Du L."/>
            <person name="Sun Y."/>
            <person name="Zhan W."/>
            <person name="Jiang J.F."/>
            <person name="Wang Q."/>
            <person name="Zhang B."/>
            <person name="Ji P."/>
            <person name="Bell-Sakyi L."/>
            <person name="Cui X.M."/>
            <person name="Yuan T.T."/>
            <person name="Jiang B.G."/>
            <person name="Yang W.F."/>
            <person name="Lam T.T."/>
            <person name="Chang Q.C."/>
            <person name="Ding S.J."/>
            <person name="Wang X.J."/>
            <person name="Zhu J.G."/>
            <person name="Ruan X.D."/>
            <person name="Zhao L."/>
            <person name="Wei J.T."/>
            <person name="Ye R.Z."/>
            <person name="Que T.C."/>
            <person name="Du C.H."/>
            <person name="Zhou Y.H."/>
            <person name="Cheng J.X."/>
            <person name="Dai P.F."/>
            <person name="Guo W.B."/>
            <person name="Han X.H."/>
            <person name="Huang E.J."/>
            <person name="Li L.F."/>
            <person name="Wei W."/>
            <person name="Gao Y.C."/>
            <person name="Liu J.Z."/>
            <person name="Shao H.Z."/>
            <person name="Wang X."/>
            <person name="Wang C.C."/>
            <person name="Yang T.C."/>
            <person name="Huo Q.B."/>
            <person name="Li W."/>
            <person name="Chen H.Y."/>
            <person name="Chen S.E."/>
            <person name="Zhou L.G."/>
            <person name="Ni X.B."/>
            <person name="Tian J.H."/>
            <person name="Sheng Y."/>
            <person name="Liu T."/>
            <person name="Pan Y.S."/>
            <person name="Xia L.Y."/>
            <person name="Li J."/>
            <person name="Zhao F."/>
            <person name="Cao W.C."/>
        </authorList>
    </citation>
    <scope>NUCLEOTIDE SEQUENCE</scope>
    <source>
        <strain evidence="1">Rsan-2018</strain>
    </source>
</reference>
<proteinExistence type="predicted"/>
<dbReference type="Proteomes" id="UP000821837">
    <property type="component" value="Chromosome 11"/>
</dbReference>
<dbReference type="SUPFAM" id="SSF55486">
    <property type="entry name" value="Metalloproteases ('zincins'), catalytic domain"/>
    <property type="match status" value="1"/>
</dbReference>
<dbReference type="InterPro" id="IPR000718">
    <property type="entry name" value="Peptidase_M13"/>
</dbReference>
<dbReference type="InterPro" id="IPR024079">
    <property type="entry name" value="MetalloPept_cat_dom_sf"/>
</dbReference>